<keyword evidence="2" id="KW-1133">Transmembrane helix</keyword>
<dbReference type="Proteomes" id="UP000617734">
    <property type="component" value="Unassembled WGS sequence"/>
</dbReference>
<proteinExistence type="predicted"/>
<dbReference type="EMBL" id="BNBO01000002">
    <property type="protein sequence ID" value="GHH61273.1"/>
    <property type="molecule type" value="Genomic_DNA"/>
</dbReference>
<reference evidence="3" key="1">
    <citation type="journal article" date="2014" name="Int. J. Syst. Evol. Microbiol.">
        <title>Complete genome sequence of Corynebacterium casei LMG S-19264T (=DSM 44701T), isolated from a smear-ripened cheese.</title>
        <authorList>
            <consortium name="US DOE Joint Genome Institute (JGI-PGF)"/>
            <person name="Walter F."/>
            <person name="Albersmeier A."/>
            <person name="Kalinowski J."/>
            <person name="Ruckert C."/>
        </authorList>
    </citation>
    <scope>NUCLEOTIDE SEQUENCE</scope>
    <source>
        <strain evidence="3">JCM 4646</strain>
    </source>
</reference>
<feature type="transmembrane region" description="Helical" evidence="2">
    <location>
        <begin position="39"/>
        <end position="62"/>
    </location>
</feature>
<organism evidence="3 4">
    <name type="scientific">Kitasatospora indigofera</name>
    <dbReference type="NCBI Taxonomy" id="67307"/>
    <lineage>
        <taxon>Bacteria</taxon>
        <taxon>Bacillati</taxon>
        <taxon>Actinomycetota</taxon>
        <taxon>Actinomycetes</taxon>
        <taxon>Kitasatosporales</taxon>
        <taxon>Streptomycetaceae</taxon>
        <taxon>Kitasatospora</taxon>
    </lineage>
</organism>
<evidence type="ECO:0000256" key="1">
    <source>
        <dbReference type="SAM" id="MobiDB-lite"/>
    </source>
</evidence>
<reference evidence="3" key="2">
    <citation type="submission" date="2020-09" db="EMBL/GenBank/DDBJ databases">
        <authorList>
            <person name="Sun Q."/>
            <person name="Ohkuma M."/>
        </authorList>
    </citation>
    <scope>NUCLEOTIDE SEQUENCE</scope>
    <source>
        <strain evidence="3">JCM 4646</strain>
    </source>
</reference>
<dbReference type="AlphaFoldDB" id="A0A919KKE2"/>
<keyword evidence="2" id="KW-0812">Transmembrane</keyword>
<gene>
    <name evidence="3" type="ORF">GCM10018781_07400</name>
</gene>
<evidence type="ECO:0000256" key="2">
    <source>
        <dbReference type="SAM" id="Phobius"/>
    </source>
</evidence>
<name>A0A919KKE2_9ACTN</name>
<keyword evidence="2" id="KW-0472">Membrane</keyword>
<keyword evidence="4" id="KW-1185">Reference proteome</keyword>
<accession>A0A919KKE2</accession>
<protein>
    <submittedName>
        <fullName evidence="3">Uncharacterized protein</fullName>
    </submittedName>
</protein>
<evidence type="ECO:0000313" key="4">
    <source>
        <dbReference type="Proteomes" id="UP000617734"/>
    </source>
</evidence>
<feature type="region of interest" description="Disordered" evidence="1">
    <location>
        <begin position="66"/>
        <end position="96"/>
    </location>
</feature>
<evidence type="ECO:0000313" key="3">
    <source>
        <dbReference type="EMBL" id="GHH61273.1"/>
    </source>
</evidence>
<comment type="caution">
    <text evidence="3">The sequence shown here is derived from an EMBL/GenBank/DDBJ whole genome shotgun (WGS) entry which is preliminary data.</text>
</comment>
<sequence>MSPRRGRDGSPGSGSPPPEDAPIPATEPALVPERPTVTWLRILTAAAILLGAASVVAVFALCTSAARGDRSALPEPDTETAARESGLFAGPEDQHP</sequence>
<feature type="region of interest" description="Disordered" evidence="1">
    <location>
        <begin position="1"/>
        <end position="30"/>
    </location>
</feature>